<evidence type="ECO:0000256" key="7">
    <source>
        <dbReference type="ARBA" id="ARBA00023065"/>
    </source>
</evidence>
<keyword evidence="4 11" id="KW-0812">Transmembrane</keyword>
<dbReference type="InterPro" id="IPR001873">
    <property type="entry name" value="ENaC"/>
</dbReference>
<evidence type="ECO:0000256" key="11">
    <source>
        <dbReference type="RuleBase" id="RU000679"/>
    </source>
</evidence>
<keyword evidence="6" id="KW-0915">Sodium</keyword>
<evidence type="ECO:0000256" key="4">
    <source>
        <dbReference type="ARBA" id="ARBA00022692"/>
    </source>
</evidence>
<dbReference type="GO" id="GO:0015280">
    <property type="term" value="F:ligand-gated sodium channel activity"/>
    <property type="evidence" value="ECO:0007669"/>
    <property type="project" value="TreeGrafter"/>
</dbReference>
<evidence type="ECO:0000256" key="5">
    <source>
        <dbReference type="ARBA" id="ARBA00022989"/>
    </source>
</evidence>
<keyword evidence="7 11" id="KW-0406">Ion transport</keyword>
<keyword evidence="10 11" id="KW-0407">Ion channel</keyword>
<evidence type="ECO:0000313" key="13">
    <source>
        <dbReference type="EMBL" id="KAK2157085.1"/>
    </source>
</evidence>
<accession>A0AAD9JR49</accession>
<dbReference type="Pfam" id="PF00858">
    <property type="entry name" value="ASC"/>
    <property type="match status" value="1"/>
</dbReference>
<evidence type="ECO:0000256" key="3">
    <source>
        <dbReference type="ARBA" id="ARBA00022461"/>
    </source>
</evidence>
<evidence type="ECO:0000256" key="2">
    <source>
        <dbReference type="ARBA" id="ARBA00022448"/>
    </source>
</evidence>
<evidence type="ECO:0000256" key="9">
    <source>
        <dbReference type="ARBA" id="ARBA00023201"/>
    </source>
</evidence>
<evidence type="ECO:0000256" key="6">
    <source>
        <dbReference type="ARBA" id="ARBA00023053"/>
    </source>
</evidence>
<keyword evidence="3 11" id="KW-0894">Sodium channel</keyword>
<evidence type="ECO:0000256" key="8">
    <source>
        <dbReference type="ARBA" id="ARBA00023136"/>
    </source>
</evidence>
<evidence type="ECO:0000256" key="12">
    <source>
        <dbReference type="SAM" id="MobiDB-lite"/>
    </source>
</evidence>
<evidence type="ECO:0000256" key="1">
    <source>
        <dbReference type="ARBA" id="ARBA00004141"/>
    </source>
</evidence>
<dbReference type="PANTHER" id="PTHR11690:SF248">
    <property type="entry name" value="PICKPOCKET 17, ISOFORM A"/>
    <property type="match status" value="1"/>
</dbReference>
<dbReference type="Gene3D" id="2.60.470.10">
    <property type="entry name" value="Acid-sensing ion channels like domains"/>
    <property type="match status" value="1"/>
</dbReference>
<keyword evidence="14" id="KW-1185">Reference proteome</keyword>
<dbReference type="PANTHER" id="PTHR11690">
    <property type="entry name" value="AMILORIDE-SENSITIVE SODIUM CHANNEL-RELATED"/>
    <property type="match status" value="1"/>
</dbReference>
<evidence type="ECO:0000313" key="14">
    <source>
        <dbReference type="Proteomes" id="UP001208570"/>
    </source>
</evidence>
<gene>
    <name evidence="13" type="ORF">LSH36_199g03004</name>
</gene>
<comment type="caution">
    <text evidence="13">The sequence shown here is derived from an EMBL/GenBank/DDBJ whole genome shotgun (WGS) entry which is preliminary data.</text>
</comment>
<keyword evidence="5" id="KW-1133">Transmembrane helix</keyword>
<sequence length="311" mass="35268">MMKSSAAITDNKYKELVGLDQYFEYDILRKLQNNANFGSVQLNVVNGALTRKKRSTAKQFASSFPDYGKHSELYSKSTVPILDAKEDAGVAQKENIEQKIVPEHLEVNIKGKDMIDVVPTSVDPGSNQRHAKSRRKRQVNKSSGDYGQYYDWLSWYDDSSGDSDGRMYDYDQNYGEYEDYGFAGNIADDYAFKEFVKHSRTSDYSDLIDVLKPSREDLDAYGHQASDFILQCSFNKMNCSYVTTNKFGSRYGLRLTLNIEYDQYIGMFSHKVGARIAVHPNNITAFPEDFGVNAGPGQNTEIGVNMVYTKE</sequence>
<dbReference type="Proteomes" id="UP001208570">
    <property type="component" value="Unassembled WGS sequence"/>
</dbReference>
<evidence type="ECO:0000256" key="10">
    <source>
        <dbReference type="ARBA" id="ARBA00023303"/>
    </source>
</evidence>
<dbReference type="GO" id="GO:0005886">
    <property type="term" value="C:plasma membrane"/>
    <property type="evidence" value="ECO:0007669"/>
    <property type="project" value="TreeGrafter"/>
</dbReference>
<keyword evidence="9 11" id="KW-0739">Sodium transport</keyword>
<organism evidence="13 14">
    <name type="scientific">Paralvinella palmiformis</name>
    <dbReference type="NCBI Taxonomy" id="53620"/>
    <lineage>
        <taxon>Eukaryota</taxon>
        <taxon>Metazoa</taxon>
        <taxon>Spiralia</taxon>
        <taxon>Lophotrochozoa</taxon>
        <taxon>Annelida</taxon>
        <taxon>Polychaeta</taxon>
        <taxon>Sedentaria</taxon>
        <taxon>Canalipalpata</taxon>
        <taxon>Terebellida</taxon>
        <taxon>Terebelliformia</taxon>
        <taxon>Alvinellidae</taxon>
        <taxon>Paralvinella</taxon>
    </lineage>
</organism>
<feature type="region of interest" description="Disordered" evidence="12">
    <location>
        <begin position="119"/>
        <end position="142"/>
    </location>
</feature>
<proteinExistence type="inferred from homology"/>
<keyword evidence="8" id="KW-0472">Membrane</keyword>
<comment type="similarity">
    <text evidence="11">Belongs to the amiloride-sensitive sodium channel (TC 1.A.6) family.</text>
</comment>
<dbReference type="AlphaFoldDB" id="A0AAD9JR49"/>
<dbReference type="EMBL" id="JAODUP010000199">
    <property type="protein sequence ID" value="KAK2157085.1"/>
    <property type="molecule type" value="Genomic_DNA"/>
</dbReference>
<protein>
    <submittedName>
        <fullName evidence="13">Uncharacterized protein</fullName>
    </submittedName>
</protein>
<name>A0AAD9JR49_9ANNE</name>
<feature type="compositionally biased region" description="Basic residues" evidence="12">
    <location>
        <begin position="129"/>
        <end position="139"/>
    </location>
</feature>
<comment type="subcellular location">
    <subcellularLocation>
        <location evidence="1">Membrane</location>
        <topology evidence="1">Multi-pass membrane protein</topology>
    </subcellularLocation>
</comment>
<keyword evidence="2 11" id="KW-0813">Transport</keyword>
<reference evidence="13" key="1">
    <citation type="journal article" date="2023" name="Mol. Biol. Evol.">
        <title>Third-Generation Sequencing Reveals the Adaptive Role of the Epigenome in Three Deep-Sea Polychaetes.</title>
        <authorList>
            <person name="Perez M."/>
            <person name="Aroh O."/>
            <person name="Sun Y."/>
            <person name="Lan Y."/>
            <person name="Juniper S.K."/>
            <person name="Young C.R."/>
            <person name="Angers B."/>
            <person name="Qian P.Y."/>
        </authorList>
    </citation>
    <scope>NUCLEOTIDE SEQUENCE</scope>
    <source>
        <strain evidence="13">P08H-3</strain>
    </source>
</reference>